<dbReference type="InterPro" id="IPR037151">
    <property type="entry name" value="AlkB-like_sf"/>
</dbReference>
<dbReference type="InterPro" id="IPR027450">
    <property type="entry name" value="AlkB-like"/>
</dbReference>
<evidence type="ECO:0000313" key="3">
    <source>
        <dbReference type="Proteomes" id="UP001620514"/>
    </source>
</evidence>
<dbReference type="GO" id="GO:0051213">
    <property type="term" value="F:dioxygenase activity"/>
    <property type="evidence" value="ECO:0007669"/>
    <property type="project" value="UniProtKB-KW"/>
</dbReference>
<gene>
    <name evidence="2" type="ORF">ABH943_005750</name>
</gene>
<keyword evidence="2" id="KW-0560">Oxidoreductase</keyword>
<dbReference type="PANTHER" id="PTHR31212">
    <property type="entry name" value="ALPHA-KETOGLUTARATE-DEPENDENT DIOXYGENASE ALKB HOMOLOG 3"/>
    <property type="match status" value="1"/>
</dbReference>
<dbReference type="PANTHER" id="PTHR31212:SF4">
    <property type="entry name" value="ALPHA-KETOGLUTARATE-DEPENDENT DIOXYGENASE ALKB HOMOLOG 3"/>
    <property type="match status" value="1"/>
</dbReference>
<dbReference type="InterPro" id="IPR005123">
    <property type="entry name" value="Oxoglu/Fe-dep_dioxygenase_dom"/>
</dbReference>
<comment type="caution">
    <text evidence="2">The sequence shown here is derived from an EMBL/GenBank/DDBJ whole genome shotgun (WGS) entry which is preliminary data.</text>
</comment>
<accession>A0ABW8MPV5</accession>
<dbReference type="PROSITE" id="PS51471">
    <property type="entry name" value="FE2OG_OXY"/>
    <property type="match status" value="1"/>
</dbReference>
<dbReference type="SUPFAM" id="SSF51197">
    <property type="entry name" value="Clavaminate synthase-like"/>
    <property type="match status" value="1"/>
</dbReference>
<evidence type="ECO:0000259" key="1">
    <source>
        <dbReference type="PROSITE" id="PS51471"/>
    </source>
</evidence>
<evidence type="ECO:0000313" key="2">
    <source>
        <dbReference type="EMBL" id="MFK4445718.1"/>
    </source>
</evidence>
<sequence length="198" mass="21686">MLQSDLFDATPLTLVEDAESGIRYLPDVVRQATAHAWFEQALANVAWGNQRRLMYEREVDVPRLMAHFSLEAPDLPEPLIAAAAQMRMIAGAQFNSVGLNLYRDGNDSVAPHNDKTQGLVPGAPIAILSLGATRRMTLRAKSGKGRTLNVDLHAGSVMVMSYASQFTHNHGIPKMSGVDGPRISLAFRCFDASKLKER</sequence>
<dbReference type="Gene3D" id="2.60.120.590">
    <property type="entry name" value="Alpha-ketoglutarate-dependent dioxygenase AlkB-like"/>
    <property type="match status" value="1"/>
</dbReference>
<feature type="domain" description="Fe2OG dioxygenase" evidence="1">
    <location>
        <begin position="93"/>
        <end position="191"/>
    </location>
</feature>
<dbReference type="Pfam" id="PF13532">
    <property type="entry name" value="2OG-FeII_Oxy_2"/>
    <property type="match status" value="1"/>
</dbReference>
<dbReference type="RefSeq" id="WP_404610676.1">
    <property type="nucleotide sequence ID" value="NZ_JBIYDN010000021.1"/>
</dbReference>
<protein>
    <submittedName>
        <fullName evidence="2">Alkylated DNA repair dioxygenase AlkB</fullName>
    </submittedName>
</protein>
<name>A0ABW8MPV5_9BURK</name>
<dbReference type="InterPro" id="IPR032854">
    <property type="entry name" value="ALKBH3"/>
</dbReference>
<dbReference type="Proteomes" id="UP001620514">
    <property type="component" value="Unassembled WGS sequence"/>
</dbReference>
<proteinExistence type="predicted"/>
<dbReference type="EMBL" id="JBIYDN010000021">
    <property type="protein sequence ID" value="MFK4445718.1"/>
    <property type="molecule type" value="Genomic_DNA"/>
</dbReference>
<keyword evidence="3" id="KW-1185">Reference proteome</keyword>
<organism evidence="2 3">
    <name type="scientific">Caballeronia udeis</name>
    <dbReference type="NCBI Taxonomy" id="1232866"/>
    <lineage>
        <taxon>Bacteria</taxon>
        <taxon>Pseudomonadati</taxon>
        <taxon>Pseudomonadota</taxon>
        <taxon>Betaproteobacteria</taxon>
        <taxon>Burkholderiales</taxon>
        <taxon>Burkholderiaceae</taxon>
        <taxon>Caballeronia</taxon>
    </lineage>
</organism>
<keyword evidence="2" id="KW-0223">Dioxygenase</keyword>
<reference evidence="2 3" key="1">
    <citation type="submission" date="2024-11" db="EMBL/GenBank/DDBJ databases">
        <title>Using genomics to understand microbial adaptation to soil warming.</title>
        <authorList>
            <person name="Deangelis K.M. PhD."/>
        </authorList>
    </citation>
    <scope>NUCLEOTIDE SEQUENCE [LARGE SCALE GENOMIC DNA]</scope>
    <source>
        <strain evidence="2 3">GAS97</strain>
    </source>
</reference>